<evidence type="ECO:0000313" key="2">
    <source>
        <dbReference type="EMBL" id="MFD2172111.1"/>
    </source>
</evidence>
<feature type="transmembrane region" description="Helical" evidence="1">
    <location>
        <begin position="9"/>
        <end position="25"/>
    </location>
</feature>
<organism evidence="2 3">
    <name type="scientific">Tumebacillus lipolyticus</name>
    <dbReference type="NCBI Taxonomy" id="1280370"/>
    <lineage>
        <taxon>Bacteria</taxon>
        <taxon>Bacillati</taxon>
        <taxon>Bacillota</taxon>
        <taxon>Bacilli</taxon>
        <taxon>Bacillales</taxon>
        <taxon>Alicyclobacillaceae</taxon>
        <taxon>Tumebacillus</taxon>
    </lineage>
</organism>
<dbReference type="Proteomes" id="UP001597343">
    <property type="component" value="Unassembled WGS sequence"/>
</dbReference>
<accession>A0ABW5A3G2</accession>
<sequence length="66" mass="7495">MNRTWIRPLAIWVLLSLLLAINILPTDPVDFLLILLMVTAVAFVGAFILEACIRFLFPAKNKVTRK</sequence>
<dbReference type="RefSeq" id="WP_386049480.1">
    <property type="nucleotide sequence ID" value="NZ_JBHUIO010000011.1"/>
</dbReference>
<gene>
    <name evidence="2" type="ORF">ACFSOY_19270</name>
</gene>
<dbReference type="EMBL" id="JBHUIO010000011">
    <property type="protein sequence ID" value="MFD2172111.1"/>
    <property type="molecule type" value="Genomic_DNA"/>
</dbReference>
<keyword evidence="1" id="KW-0812">Transmembrane</keyword>
<evidence type="ECO:0008006" key="4">
    <source>
        <dbReference type="Google" id="ProtNLM"/>
    </source>
</evidence>
<feature type="transmembrane region" description="Helical" evidence="1">
    <location>
        <begin position="31"/>
        <end position="57"/>
    </location>
</feature>
<evidence type="ECO:0000256" key="1">
    <source>
        <dbReference type="SAM" id="Phobius"/>
    </source>
</evidence>
<protein>
    <recommendedName>
        <fullName evidence="4">Lipopolysaccharide assembly protein A domain-containing protein</fullName>
    </recommendedName>
</protein>
<reference evidence="3" key="1">
    <citation type="journal article" date="2019" name="Int. J. Syst. Evol. Microbiol.">
        <title>The Global Catalogue of Microorganisms (GCM) 10K type strain sequencing project: providing services to taxonomists for standard genome sequencing and annotation.</title>
        <authorList>
            <consortium name="The Broad Institute Genomics Platform"/>
            <consortium name="The Broad Institute Genome Sequencing Center for Infectious Disease"/>
            <person name="Wu L."/>
            <person name="Ma J."/>
        </authorList>
    </citation>
    <scope>NUCLEOTIDE SEQUENCE [LARGE SCALE GENOMIC DNA]</scope>
    <source>
        <strain evidence="3">CGMCC 1.13574</strain>
    </source>
</reference>
<keyword evidence="3" id="KW-1185">Reference proteome</keyword>
<evidence type="ECO:0000313" key="3">
    <source>
        <dbReference type="Proteomes" id="UP001597343"/>
    </source>
</evidence>
<name>A0ABW5A3G2_9BACL</name>
<comment type="caution">
    <text evidence="2">The sequence shown here is derived from an EMBL/GenBank/DDBJ whole genome shotgun (WGS) entry which is preliminary data.</text>
</comment>
<proteinExistence type="predicted"/>
<keyword evidence="1" id="KW-0472">Membrane</keyword>
<keyword evidence="1" id="KW-1133">Transmembrane helix</keyword>